<dbReference type="PANTHER" id="PTHR17630:SF44">
    <property type="entry name" value="PROTEIN AIM2"/>
    <property type="match status" value="1"/>
</dbReference>
<dbReference type="AlphaFoldDB" id="A0A5M3MIZ5"/>
<dbReference type="OrthoDB" id="17560at2759"/>
<dbReference type="Proteomes" id="UP000053558">
    <property type="component" value="Unassembled WGS sequence"/>
</dbReference>
<feature type="domain" description="Dienelactone hydrolase" evidence="1">
    <location>
        <begin position="28"/>
        <end position="223"/>
    </location>
</feature>
<dbReference type="InterPro" id="IPR002925">
    <property type="entry name" value="Dienelactn_hydro"/>
</dbReference>
<dbReference type="Pfam" id="PF01738">
    <property type="entry name" value="DLH"/>
    <property type="match status" value="1"/>
</dbReference>
<organism evidence="2 3">
    <name type="scientific">Coniophora puteana (strain RWD-64-598)</name>
    <name type="common">Brown rot fungus</name>
    <dbReference type="NCBI Taxonomy" id="741705"/>
    <lineage>
        <taxon>Eukaryota</taxon>
        <taxon>Fungi</taxon>
        <taxon>Dikarya</taxon>
        <taxon>Basidiomycota</taxon>
        <taxon>Agaricomycotina</taxon>
        <taxon>Agaricomycetes</taxon>
        <taxon>Agaricomycetidae</taxon>
        <taxon>Boletales</taxon>
        <taxon>Coniophorineae</taxon>
        <taxon>Coniophoraceae</taxon>
        <taxon>Coniophora</taxon>
    </lineage>
</organism>
<dbReference type="Gene3D" id="3.40.50.1820">
    <property type="entry name" value="alpha/beta hydrolase"/>
    <property type="match status" value="1"/>
</dbReference>
<dbReference type="RefSeq" id="XP_007770742.1">
    <property type="nucleotide sequence ID" value="XM_007772552.1"/>
</dbReference>
<dbReference type="KEGG" id="cput:CONPUDRAFT_166844"/>
<dbReference type="InterPro" id="IPR029058">
    <property type="entry name" value="AB_hydrolase_fold"/>
</dbReference>
<evidence type="ECO:0000313" key="2">
    <source>
        <dbReference type="EMBL" id="EIW79006.1"/>
    </source>
</evidence>
<dbReference type="OMA" id="WVNRGDL"/>
<name>A0A5M3MIZ5_CONPW</name>
<evidence type="ECO:0000259" key="1">
    <source>
        <dbReference type="Pfam" id="PF01738"/>
    </source>
</evidence>
<sequence>MSMCDRCVQGIRHEGTPEGKFEAINGVRCYVATPSNDFAADRVLIYVVDLFGVDLINGQLLADDFARNGFKVVMPDLFEGDNVPVDEMESGRYNLQPWLAKHGPAQALPYLYKAIAGLKDRGVTRLAAVGYCYGGRLAWDLAIDNVTQVTIVNHPSLLKNPEDLDKYVSLSKAPLLINSCEIDPVFGAEFQTKADETFVGKFEPGYKREYWPGCTHGFAVRGDLEDPNVKT</sequence>
<dbReference type="GeneID" id="19205657"/>
<reference evidence="3" key="1">
    <citation type="journal article" date="2012" name="Science">
        <title>The Paleozoic origin of enzymatic lignin decomposition reconstructed from 31 fungal genomes.</title>
        <authorList>
            <person name="Floudas D."/>
            <person name="Binder M."/>
            <person name="Riley R."/>
            <person name="Barry K."/>
            <person name="Blanchette R.A."/>
            <person name="Henrissat B."/>
            <person name="Martinez A.T."/>
            <person name="Otillar R."/>
            <person name="Spatafora J.W."/>
            <person name="Yadav J.S."/>
            <person name="Aerts A."/>
            <person name="Benoit I."/>
            <person name="Boyd A."/>
            <person name="Carlson A."/>
            <person name="Copeland A."/>
            <person name="Coutinho P.M."/>
            <person name="de Vries R.P."/>
            <person name="Ferreira P."/>
            <person name="Findley K."/>
            <person name="Foster B."/>
            <person name="Gaskell J."/>
            <person name="Glotzer D."/>
            <person name="Gorecki P."/>
            <person name="Heitman J."/>
            <person name="Hesse C."/>
            <person name="Hori C."/>
            <person name="Igarashi K."/>
            <person name="Jurgens J.A."/>
            <person name="Kallen N."/>
            <person name="Kersten P."/>
            <person name="Kohler A."/>
            <person name="Kuees U."/>
            <person name="Kumar T.K.A."/>
            <person name="Kuo A."/>
            <person name="LaButti K."/>
            <person name="Larrondo L.F."/>
            <person name="Lindquist E."/>
            <person name="Ling A."/>
            <person name="Lombard V."/>
            <person name="Lucas S."/>
            <person name="Lundell T."/>
            <person name="Martin R."/>
            <person name="McLaughlin D.J."/>
            <person name="Morgenstern I."/>
            <person name="Morin E."/>
            <person name="Murat C."/>
            <person name="Nagy L.G."/>
            <person name="Nolan M."/>
            <person name="Ohm R.A."/>
            <person name="Patyshakuliyeva A."/>
            <person name="Rokas A."/>
            <person name="Ruiz-Duenas F.J."/>
            <person name="Sabat G."/>
            <person name="Salamov A."/>
            <person name="Samejima M."/>
            <person name="Schmutz J."/>
            <person name="Slot J.C."/>
            <person name="St John F."/>
            <person name="Stenlid J."/>
            <person name="Sun H."/>
            <person name="Sun S."/>
            <person name="Syed K."/>
            <person name="Tsang A."/>
            <person name="Wiebenga A."/>
            <person name="Young D."/>
            <person name="Pisabarro A."/>
            <person name="Eastwood D.C."/>
            <person name="Martin F."/>
            <person name="Cullen D."/>
            <person name="Grigoriev I.V."/>
            <person name="Hibbett D.S."/>
        </authorList>
    </citation>
    <scope>NUCLEOTIDE SEQUENCE [LARGE SCALE GENOMIC DNA]</scope>
    <source>
        <strain evidence="3">RWD-64-598 SS2</strain>
    </source>
</reference>
<dbReference type="GO" id="GO:0016787">
    <property type="term" value="F:hydrolase activity"/>
    <property type="evidence" value="ECO:0007669"/>
    <property type="project" value="UniProtKB-KW"/>
</dbReference>
<keyword evidence="3" id="KW-1185">Reference proteome</keyword>
<evidence type="ECO:0000313" key="3">
    <source>
        <dbReference type="Proteomes" id="UP000053558"/>
    </source>
</evidence>
<dbReference type="PANTHER" id="PTHR17630">
    <property type="entry name" value="DIENELACTONE HYDROLASE"/>
    <property type="match status" value="1"/>
</dbReference>
<keyword evidence="2" id="KW-0378">Hydrolase</keyword>
<proteinExistence type="predicted"/>
<gene>
    <name evidence="2" type="ORF">CONPUDRAFT_166844</name>
</gene>
<protein>
    <submittedName>
        <fullName evidence="2">Dienelactone hydrolase endo-1,3,1,4-beta-D-glucanase</fullName>
    </submittedName>
</protein>
<accession>A0A5M3MIZ5</accession>
<dbReference type="SUPFAM" id="SSF53474">
    <property type="entry name" value="alpha/beta-Hydrolases"/>
    <property type="match status" value="1"/>
</dbReference>
<dbReference type="EMBL" id="JH711581">
    <property type="protein sequence ID" value="EIW79006.1"/>
    <property type="molecule type" value="Genomic_DNA"/>
</dbReference>
<comment type="caution">
    <text evidence="2">The sequence shown here is derived from an EMBL/GenBank/DDBJ whole genome shotgun (WGS) entry which is preliminary data.</text>
</comment>